<evidence type="ECO:0000313" key="2">
    <source>
        <dbReference type="Proteomes" id="UP000003136"/>
    </source>
</evidence>
<proteinExistence type="predicted"/>
<organism evidence="1 2">
    <name type="scientific">[Bacteroides] pectinophilus ATCC 43243</name>
    <dbReference type="NCBI Taxonomy" id="483218"/>
    <lineage>
        <taxon>Bacteria</taxon>
        <taxon>Bacillati</taxon>
        <taxon>Bacillota</taxon>
        <taxon>Clostridia</taxon>
        <taxon>Eubacteriales</taxon>
    </lineage>
</organism>
<gene>
    <name evidence="1" type="ORF">BACPEC_01822</name>
</gene>
<evidence type="ECO:0000313" key="1">
    <source>
        <dbReference type="EMBL" id="EEC57314.1"/>
    </source>
</evidence>
<dbReference type="HOGENOM" id="CLU_2803574_0_0_9"/>
<sequence length="67" mass="7573">MANCKSINPLLCLETLFFLLIDMNQKGQKRRRISPASSHLSGSFNILPKLPAELRCYEFGNNQITSC</sequence>
<accession>B7ARW8</accession>
<dbReference type="Proteomes" id="UP000003136">
    <property type="component" value="Unassembled WGS sequence"/>
</dbReference>
<reference evidence="1 2" key="2">
    <citation type="submission" date="2008-11" db="EMBL/GenBank/DDBJ databases">
        <authorList>
            <person name="Fulton L."/>
            <person name="Clifton S."/>
            <person name="Fulton B."/>
            <person name="Xu J."/>
            <person name="Minx P."/>
            <person name="Pepin K.H."/>
            <person name="Johnson M."/>
            <person name="Bhonagiri V."/>
            <person name="Nash W.E."/>
            <person name="Mardis E.R."/>
            <person name="Wilson R.K."/>
        </authorList>
    </citation>
    <scope>NUCLEOTIDE SEQUENCE [LARGE SCALE GENOMIC DNA]</scope>
    <source>
        <strain evidence="1 2">ATCC 43243</strain>
    </source>
</reference>
<name>B7ARW8_9FIRM</name>
<protein>
    <submittedName>
        <fullName evidence="1">Uncharacterized protein</fullName>
    </submittedName>
</protein>
<comment type="caution">
    <text evidence="1">The sequence shown here is derived from an EMBL/GenBank/DDBJ whole genome shotgun (WGS) entry which is preliminary data.</text>
</comment>
<keyword evidence="2" id="KW-1185">Reference proteome</keyword>
<dbReference type="AlphaFoldDB" id="B7ARW8"/>
<reference evidence="1 2" key="1">
    <citation type="submission" date="2008-11" db="EMBL/GenBank/DDBJ databases">
        <title>Draft genome sequence of Bacteroides pectinophilus (ATCC 43243).</title>
        <authorList>
            <person name="Sudarsanam P."/>
            <person name="Ley R."/>
            <person name="Guruge J."/>
            <person name="Turnbaugh P.J."/>
            <person name="Mahowald M."/>
            <person name="Liep D."/>
            <person name="Gordon J."/>
        </authorList>
    </citation>
    <scope>NUCLEOTIDE SEQUENCE [LARGE SCALE GENOMIC DNA]</scope>
    <source>
        <strain evidence="1 2">ATCC 43243</strain>
    </source>
</reference>
<dbReference type="EMBL" id="ABVQ01000036">
    <property type="protein sequence ID" value="EEC57314.1"/>
    <property type="molecule type" value="Genomic_DNA"/>
</dbReference>